<reference evidence="5 6" key="1">
    <citation type="submission" date="2018-01" db="EMBL/GenBank/DDBJ databases">
        <title>Draft genome sequence of Jishengella sp. NA12.</title>
        <authorList>
            <person name="Sahin N."/>
            <person name="Ay H."/>
            <person name="Saygin H."/>
        </authorList>
    </citation>
    <scope>NUCLEOTIDE SEQUENCE [LARGE SCALE GENOMIC DNA]</scope>
    <source>
        <strain evidence="5 6">NA12</strain>
    </source>
</reference>
<feature type="region of interest" description="Disordered" evidence="3">
    <location>
        <begin position="200"/>
        <end position="220"/>
    </location>
</feature>
<dbReference type="Gene3D" id="1.10.357.10">
    <property type="entry name" value="Tetracycline Repressor, domain 2"/>
    <property type="match status" value="1"/>
</dbReference>
<dbReference type="SUPFAM" id="SSF46689">
    <property type="entry name" value="Homeodomain-like"/>
    <property type="match status" value="1"/>
</dbReference>
<dbReference type="EMBL" id="POTY01000300">
    <property type="protein sequence ID" value="PZG08125.1"/>
    <property type="molecule type" value="Genomic_DNA"/>
</dbReference>
<evidence type="ECO:0000256" key="2">
    <source>
        <dbReference type="PROSITE-ProRule" id="PRU00335"/>
    </source>
</evidence>
<evidence type="ECO:0000256" key="1">
    <source>
        <dbReference type="ARBA" id="ARBA00023125"/>
    </source>
</evidence>
<organism evidence="5 6">
    <name type="scientific">Micromonospora craterilacus</name>
    <dbReference type="NCBI Taxonomy" id="1655439"/>
    <lineage>
        <taxon>Bacteria</taxon>
        <taxon>Bacillati</taxon>
        <taxon>Actinomycetota</taxon>
        <taxon>Actinomycetes</taxon>
        <taxon>Micromonosporales</taxon>
        <taxon>Micromonosporaceae</taxon>
        <taxon>Micromonospora</taxon>
    </lineage>
</organism>
<dbReference type="InterPro" id="IPR009057">
    <property type="entry name" value="Homeodomain-like_sf"/>
</dbReference>
<sequence>MPTASTRVPQQERSRATQARLLEATVDCLVEHGWSGTTTTVVAARAGVSRGAQLHHYPTRTALVTAAVVHLTERRAAELRAEADALPAGPRRLDRVVDLLAAAFTGPLFVAALELWVAARTDAELRAALLPLEARVGREMHRLTVELLGVDERRPGVREAVQATLDLLRGLGVANLLSDDSARRATLLHAWKRQLATLLTPADAPPGSTPADRPPGSERR</sequence>
<protein>
    <submittedName>
        <fullName evidence="5">TetR family transcriptional regulator</fullName>
    </submittedName>
</protein>
<gene>
    <name evidence="5" type="ORF">C1I95_30275</name>
</gene>
<comment type="caution">
    <text evidence="5">The sequence shown here is derived from an EMBL/GenBank/DDBJ whole genome shotgun (WGS) entry which is preliminary data.</text>
</comment>
<dbReference type="GO" id="GO:0003700">
    <property type="term" value="F:DNA-binding transcription factor activity"/>
    <property type="evidence" value="ECO:0007669"/>
    <property type="project" value="TreeGrafter"/>
</dbReference>
<dbReference type="GO" id="GO:0000976">
    <property type="term" value="F:transcription cis-regulatory region binding"/>
    <property type="evidence" value="ECO:0007669"/>
    <property type="project" value="TreeGrafter"/>
</dbReference>
<accession>A0A2W2DSG3</accession>
<evidence type="ECO:0000259" key="4">
    <source>
        <dbReference type="PROSITE" id="PS50977"/>
    </source>
</evidence>
<dbReference type="InterPro" id="IPR001647">
    <property type="entry name" value="HTH_TetR"/>
</dbReference>
<keyword evidence="1 2" id="KW-0238">DNA-binding</keyword>
<dbReference type="PRINTS" id="PR00455">
    <property type="entry name" value="HTHTETR"/>
</dbReference>
<evidence type="ECO:0000313" key="5">
    <source>
        <dbReference type="EMBL" id="PZG08125.1"/>
    </source>
</evidence>
<dbReference type="PANTHER" id="PTHR30055">
    <property type="entry name" value="HTH-TYPE TRANSCRIPTIONAL REGULATOR RUTR"/>
    <property type="match status" value="1"/>
</dbReference>
<dbReference type="Proteomes" id="UP000248924">
    <property type="component" value="Unassembled WGS sequence"/>
</dbReference>
<dbReference type="RefSeq" id="WP_111219034.1">
    <property type="nucleotide sequence ID" value="NZ_POTY01000300.1"/>
</dbReference>
<dbReference type="AlphaFoldDB" id="A0A2W2DSG3"/>
<dbReference type="PANTHER" id="PTHR30055:SF226">
    <property type="entry name" value="HTH-TYPE TRANSCRIPTIONAL REGULATOR PKSA"/>
    <property type="match status" value="1"/>
</dbReference>
<feature type="domain" description="HTH tetR-type" evidence="4">
    <location>
        <begin position="15"/>
        <end position="75"/>
    </location>
</feature>
<evidence type="ECO:0000313" key="6">
    <source>
        <dbReference type="Proteomes" id="UP000248924"/>
    </source>
</evidence>
<dbReference type="PROSITE" id="PS50977">
    <property type="entry name" value="HTH_TETR_2"/>
    <property type="match status" value="1"/>
</dbReference>
<dbReference type="OrthoDB" id="9816296at2"/>
<dbReference type="InterPro" id="IPR050109">
    <property type="entry name" value="HTH-type_TetR-like_transc_reg"/>
</dbReference>
<evidence type="ECO:0000256" key="3">
    <source>
        <dbReference type="SAM" id="MobiDB-lite"/>
    </source>
</evidence>
<proteinExistence type="predicted"/>
<keyword evidence="6" id="KW-1185">Reference proteome</keyword>
<name>A0A2W2DSG3_9ACTN</name>
<dbReference type="Pfam" id="PF00440">
    <property type="entry name" value="TetR_N"/>
    <property type="match status" value="1"/>
</dbReference>
<feature type="DNA-binding region" description="H-T-H motif" evidence="2">
    <location>
        <begin position="38"/>
        <end position="57"/>
    </location>
</feature>